<dbReference type="Gene3D" id="3.30.1920.10">
    <property type="entry name" value="Baseplate protein-like domains - 2 layer sandwich fold"/>
    <property type="match status" value="1"/>
</dbReference>
<evidence type="ECO:0000313" key="4">
    <source>
        <dbReference type="EMBL" id="AQS84011.1"/>
    </source>
</evidence>
<feature type="domain" description="Baseplate hub protein gp44-like N-terminal" evidence="1">
    <location>
        <begin position="24"/>
        <end position="103"/>
    </location>
</feature>
<feature type="domain" description="Baseplate hub protein gp44/GpP-like second" evidence="3">
    <location>
        <begin position="110"/>
        <end position="192"/>
    </location>
</feature>
<name>A0A1U9KDY3_ACEAC</name>
<evidence type="ECO:0000259" key="1">
    <source>
        <dbReference type="Pfam" id="PF21683"/>
    </source>
</evidence>
<protein>
    <submittedName>
        <fullName evidence="4">Phage tail protein</fullName>
    </submittedName>
</protein>
<accession>A0A1U9KDY3</accession>
<dbReference type="AlphaFoldDB" id="A0A1U9KDY3"/>
<dbReference type="Gene3D" id="2.30.300.10">
    <property type="entry name" value="Baseplate protein-like domain - beta roll fold"/>
    <property type="match status" value="1"/>
</dbReference>
<dbReference type="SUPFAM" id="SSF69279">
    <property type="entry name" value="Phage tail proteins"/>
    <property type="match status" value="2"/>
</dbReference>
<dbReference type="STRING" id="435.A0U92_03635"/>
<gene>
    <name evidence="4" type="ORF">A0U92_03635</name>
</gene>
<dbReference type="KEGG" id="aace:A0U92_03635"/>
<sequence length="379" mass="40938">MSGVISQIESLLGYGAASSDNVVAIIGNQMVTGWTDVTIRVGVEIMPWTADLGITAYQPLSGATLAINEGDTAQIYLGSTLMITGYVVMVAEQKSADSHSIHVQIASKSMDLVDCAAEFSTYQMNSTNALAIARRVSQFAGIEVSSIDGAGETDIQQFSVILTETAYEVIERLARLAGVLFYDRPDGNVVMSRVGSARMGSGFTMGRNVESCTRVRSMAGRYSSIIGILQSTALLFTEPNEKDYVGQMEAVSSSAKATDPGITRNRPMLIPLELGDAEYKVAKQRVQWEVNRRWGRSRPITLTADGWRDLYGALWTPNTIAPFMDENGTSTDYVIGELVFHKGPDGTRADVVLMPPDAYQPEPILLPVASNKAAQALNS</sequence>
<dbReference type="Pfam" id="PF21683">
    <property type="entry name" value="GpP-like_1st"/>
    <property type="match status" value="1"/>
</dbReference>
<evidence type="ECO:0000313" key="5">
    <source>
        <dbReference type="Proteomes" id="UP000188937"/>
    </source>
</evidence>
<dbReference type="InterPro" id="IPR053981">
    <property type="entry name" value="Gp44/GpP-like_2nd"/>
</dbReference>
<dbReference type="Pfam" id="PF22255">
    <property type="entry name" value="Gp44-like_2nd"/>
    <property type="match status" value="1"/>
</dbReference>
<organism evidence="4 5">
    <name type="scientific">Acetobacter aceti</name>
    <dbReference type="NCBI Taxonomy" id="435"/>
    <lineage>
        <taxon>Bacteria</taxon>
        <taxon>Pseudomonadati</taxon>
        <taxon>Pseudomonadota</taxon>
        <taxon>Alphaproteobacteria</taxon>
        <taxon>Acetobacterales</taxon>
        <taxon>Acetobacteraceae</taxon>
        <taxon>Acetobacter</taxon>
        <taxon>Acetobacter subgen. Acetobacter</taxon>
    </lineage>
</organism>
<dbReference type="InterPro" id="IPR053982">
    <property type="entry name" value="Gp44/GpP-like_C"/>
</dbReference>
<dbReference type="EMBL" id="CP014692">
    <property type="protein sequence ID" value="AQS84011.1"/>
    <property type="molecule type" value="Genomic_DNA"/>
</dbReference>
<dbReference type="Pfam" id="PF21929">
    <property type="entry name" value="GpP_4th"/>
    <property type="match status" value="1"/>
</dbReference>
<dbReference type="Gene3D" id="3.55.50.10">
    <property type="entry name" value="Baseplate protein-like domains"/>
    <property type="match status" value="1"/>
</dbReference>
<keyword evidence="5" id="KW-1185">Reference proteome</keyword>
<dbReference type="OrthoDB" id="9016931at2"/>
<evidence type="ECO:0000259" key="3">
    <source>
        <dbReference type="Pfam" id="PF22255"/>
    </source>
</evidence>
<dbReference type="PIRSF" id="PIRSF004440">
    <property type="entry name" value="GpP"/>
    <property type="match status" value="1"/>
</dbReference>
<evidence type="ECO:0000259" key="2">
    <source>
        <dbReference type="Pfam" id="PF21929"/>
    </source>
</evidence>
<dbReference type="RefSeq" id="WP_077812047.1">
    <property type="nucleotide sequence ID" value="NZ_CP014692.1"/>
</dbReference>
<dbReference type="InterPro" id="IPR026276">
    <property type="entry name" value="Baseplate_GpP"/>
</dbReference>
<dbReference type="InterPro" id="IPR049354">
    <property type="entry name" value="GpP-like_N"/>
</dbReference>
<reference evidence="4 5" key="1">
    <citation type="submission" date="2016-03" db="EMBL/GenBank/DDBJ databases">
        <title>Acetic acid bacteria sequencing.</title>
        <authorList>
            <person name="Brandt J."/>
            <person name="Jakob F."/>
            <person name="Vogel R.F."/>
        </authorList>
    </citation>
    <scope>NUCLEOTIDE SEQUENCE [LARGE SCALE GENOMIC DNA]</scope>
    <source>
        <strain evidence="4 5">TMW2.1153</strain>
    </source>
</reference>
<feature type="domain" description="Baseplate hub protein gp44/GpP-like C-terminal" evidence="2">
    <location>
        <begin position="280"/>
        <end position="362"/>
    </location>
</feature>
<proteinExistence type="predicted"/>
<dbReference type="InterPro" id="IPR023399">
    <property type="entry name" value="Baseplate-like_2-layer_sand"/>
</dbReference>
<dbReference type="Proteomes" id="UP000188937">
    <property type="component" value="Chromosome"/>
</dbReference>